<keyword evidence="10" id="KW-1185">Reference proteome</keyword>
<reference evidence="9" key="1">
    <citation type="submission" date="2020-02" db="EMBL/GenBank/DDBJ databases">
        <authorList>
            <person name="Lichtner F.J."/>
        </authorList>
    </citation>
    <scope>NUCLEOTIDE SEQUENCE</scope>
    <source>
        <strain evidence="9">G10</strain>
    </source>
</reference>
<dbReference type="SUPFAM" id="SSF48264">
    <property type="entry name" value="Cytochrome P450"/>
    <property type="match status" value="1"/>
</dbReference>
<name>A0A9P5KW35_PENCR</name>
<evidence type="ECO:0000256" key="2">
    <source>
        <dbReference type="ARBA" id="ARBA00010617"/>
    </source>
</evidence>
<feature type="binding site" description="axial binding residue" evidence="6">
    <location>
        <position position="449"/>
    </location>
    <ligand>
        <name>heme</name>
        <dbReference type="ChEBI" id="CHEBI:30413"/>
    </ligand>
    <ligandPart>
        <name>Fe</name>
        <dbReference type="ChEBI" id="CHEBI:18248"/>
    </ligandPart>
</feature>
<dbReference type="InterPro" id="IPR050121">
    <property type="entry name" value="Cytochrome_P450_monoxygenase"/>
</dbReference>
<keyword evidence="5 6" id="KW-0408">Iron</keyword>
<dbReference type="GO" id="GO:0020037">
    <property type="term" value="F:heme binding"/>
    <property type="evidence" value="ECO:0007669"/>
    <property type="project" value="InterPro"/>
</dbReference>
<keyword evidence="6 7" id="KW-0349">Heme</keyword>
<evidence type="ECO:0008006" key="11">
    <source>
        <dbReference type="Google" id="ProtNLM"/>
    </source>
</evidence>
<comment type="caution">
    <text evidence="9">The sequence shown here is derived from an EMBL/GenBank/DDBJ whole genome shotgun (WGS) entry which is preliminary data.</text>
</comment>
<dbReference type="PRINTS" id="PR00463">
    <property type="entry name" value="EP450I"/>
</dbReference>
<accession>A0A9P5KW35</accession>
<keyword evidence="8" id="KW-0472">Membrane</keyword>
<gene>
    <name evidence="9" type="ORF">PCG10_010614</name>
</gene>
<dbReference type="Proteomes" id="UP000701341">
    <property type="component" value="Unassembled WGS sequence"/>
</dbReference>
<dbReference type="Pfam" id="PF00067">
    <property type="entry name" value="p450"/>
    <property type="match status" value="1"/>
</dbReference>
<dbReference type="InterPro" id="IPR036396">
    <property type="entry name" value="Cyt_P450_sf"/>
</dbReference>
<evidence type="ECO:0000256" key="5">
    <source>
        <dbReference type="ARBA" id="ARBA00023004"/>
    </source>
</evidence>
<dbReference type="InterPro" id="IPR001128">
    <property type="entry name" value="Cyt_P450"/>
</dbReference>
<comment type="similarity">
    <text evidence="2 7">Belongs to the cytochrome P450 family.</text>
</comment>
<dbReference type="CDD" id="cd11062">
    <property type="entry name" value="CYP58-like"/>
    <property type="match status" value="1"/>
</dbReference>
<dbReference type="PROSITE" id="PS00086">
    <property type="entry name" value="CYTOCHROME_P450"/>
    <property type="match status" value="1"/>
</dbReference>
<keyword evidence="3 6" id="KW-0479">Metal-binding</keyword>
<dbReference type="InterPro" id="IPR002401">
    <property type="entry name" value="Cyt_P450_E_grp-I"/>
</dbReference>
<evidence type="ECO:0000256" key="8">
    <source>
        <dbReference type="SAM" id="Phobius"/>
    </source>
</evidence>
<feature type="transmembrane region" description="Helical" evidence="8">
    <location>
        <begin position="12"/>
        <end position="31"/>
    </location>
</feature>
<dbReference type="PRINTS" id="PR00385">
    <property type="entry name" value="P450"/>
</dbReference>
<dbReference type="InterPro" id="IPR017972">
    <property type="entry name" value="Cyt_P450_CS"/>
</dbReference>
<keyword evidence="7" id="KW-0503">Monooxygenase</keyword>
<evidence type="ECO:0000256" key="1">
    <source>
        <dbReference type="ARBA" id="ARBA00001971"/>
    </source>
</evidence>
<evidence type="ECO:0000313" key="9">
    <source>
        <dbReference type="EMBL" id="KAF7518718.1"/>
    </source>
</evidence>
<dbReference type="AlphaFoldDB" id="A0A9P5KW35"/>
<proteinExistence type="inferred from homology"/>
<comment type="cofactor">
    <cofactor evidence="1 6">
        <name>heme</name>
        <dbReference type="ChEBI" id="CHEBI:30413"/>
    </cofactor>
</comment>
<evidence type="ECO:0000313" key="10">
    <source>
        <dbReference type="Proteomes" id="UP000701341"/>
    </source>
</evidence>
<dbReference type="GO" id="GO:0005506">
    <property type="term" value="F:iron ion binding"/>
    <property type="evidence" value="ECO:0007669"/>
    <property type="project" value="InterPro"/>
</dbReference>
<keyword evidence="4 7" id="KW-0560">Oxidoreductase</keyword>
<evidence type="ECO:0000256" key="7">
    <source>
        <dbReference type="RuleBase" id="RU000461"/>
    </source>
</evidence>
<organism evidence="9 10">
    <name type="scientific">Penicillium crustosum</name>
    <name type="common">Blue mold fungus</name>
    <dbReference type="NCBI Taxonomy" id="36656"/>
    <lineage>
        <taxon>Eukaryota</taxon>
        <taxon>Fungi</taxon>
        <taxon>Dikarya</taxon>
        <taxon>Ascomycota</taxon>
        <taxon>Pezizomycotina</taxon>
        <taxon>Eurotiomycetes</taxon>
        <taxon>Eurotiomycetidae</taxon>
        <taxon>Eurotiales</taxon>
        <taxon>Aspergillaceae</taxon>
        <taxon>Penicillium</taxon>
    </lineage>
</organism>
<dbReference type="EMBL" id="JAAOZQ010000096">
    <property type="protein sequence ID" value="KAF7518718.1"/>
    <property type="molecule type" value="Genomic_DNA"/>
</dbReference>
<evidence type="ECO:0000256" key="3">
    <source>
        <dbReference type="ARBA" id="ARBA00022723"/>
    </source>
</evidence>
<keyword evidence="8" id="KW-0812">Transmembrane</keyword>
<dbReference type="GO" id="GO:0043386">
    <property type="term" value="P:mycotoxin biosynthetic process"/>
    <property type="evidence" value="ECO:0007669"/>
    <property type="project" value="UniProtKB-ARBA"/>
</dbReference>
<dbReference type="GO" id="GO:0004497">
    <property type="term" value="F:monooxygenase activity"/>
    <property type="evidence" value="ECO:0007669"/>
    <property type="project" value="UniProtKB-KW"/>
</dbReference>
<sequence length="506" mass="57966">MMENPFLPIVSFVKEILVAISFVYFVALVSYRLCLHPLSKYPGPKLAAVSCLYRAYHQTWRDGRLVEQLTHLHEVYGPVVRITPNTLHFRNPQAFHDIFSPQNKTVKDQEFYHHLGLPDSSFRLEGEEHAARLKLMSPLLGRNHMDDIQIIVRRNVQRFCDLLQSSAGNHKPIELALGYRGLALDIINEFIFAVIPDRLRGLENEKFRNPLSMSTYYSFDWTMWLMRNFPVTCHFHDFTSYLPPSLKFSYDQRNVMTELMTNLLHYNLSSPEMNDRATLIGNMTKPGSERNGKPLPESALLDEAIGVMHGGVLDISNVLPFGTFHLAQDPKAQQKLYEELKSVWKNPSDQIPDHEILRNLPYLKGLVKETLRFTHGVISGMPRVVTATGAQIDGNYIPPGTIVATTSVYVHMDPNVFTNPEQFSPERWATGDPQLERSLVPFSKGRRMCPAQNISYMEISAAFAAVFRRFEVSLYETTEEDMKYKAYASIHYTGRPLRATLKPRLD</sequence>
<evidence type="ECO:0000256" key="6">
    <source>
        <dbReference type="PIRSR" id="PIRSR602401-1"/>
    </source>
</evidence>
<evidence type="ECO:0000256" key="4">
    <source>
        <dbReference type="ARBA" id="ARBA00023002"/>
    </source>
</evidence>
<keyword evidence="8" id="KW-1133">Transmembrane helix</keyword>
<dbReference type="PANTHER" id="PTHR24305">
    <property type="entry name" value="CYTOCHROME P450"/>
    <property type="match status" value="1"/>
</dbReference>
<protein>
    <recommendedName>
        <fullName evidence="11">Cytochrome P450</fullName>
    </recommendedName>
</protein>
<dbReference type="GO" id="GO:0016705">
    <property type="term" value="F:oxidoreductase activity, acting on paired donors, with incorporation or reduction of molecular oxygen"/>
    <property type="evidence" value="ECO:0007669"/>
    <property type="project" value="InterPro"/>
</dbReference>
<dbReference type="PANTHER" id="PTHR24305:SF166">
    <property type="entry name" value="CYTOCHROME P450 12A4, MITOCHONDRIAL-RELATED"/>
    <property type="match status" value="1"/>
</dbReference>
<dbReference type="Gene3D" id="1.10.630.10">
    <property type="entry name" value="Cytochrome P450"/>
    <property type="match status" value="1"/>
</dbReference>